<dbReference type="Proteomes" id="UP001163823">
    <property type="component" value="Chromosome 3"/>
</dbReference>
<evidence type="ECO:0000256" key="1">
    <source>
        <dbReference type="SAM" id="MobiDB-lite"/>
    </source>
</evidence>
<evidence type="ECO:0000256" key="2">
    <source>
        <dbReference type="SAM" id="SignalP"/>
    </source>
</evidence>
<evidence type="ECO:0000313" key="4">
    <source>
        <dbReference type="Proteomes" id="UP001163823"/>
    </source>
</evidence>
<feature type="signal peptide" evidence="2">
    <location>
        <begin position="1"/>
        <end position="22"/>
    </location>
</feature>
<protein>
    <submittedName>
        <fullName evidence="3">Uncharacterized protein</fullName>
    </submittedName>
</protein>
<sequence>MGGKELGLSLLCFSSLYIFASSSSVQVNKSSEFLQKINLGDKVIYGEDRVIYGNKIEGSFGHGSANGGGSTGSGENGNNGGTRSPNTQGETSNVMDGKPKRILDILVGSNCRHS</sequence>
<organism evidence="3 4">
    <name type="scientific">Quillaja saponaria</name>
    <name type="common">Soap bark tree</name>
    <dbReference type="NCBI Taxonomy" id="32244"/>
    <lineage>
        <taxon>Eukaryota</taxon>
        <taxon>Viridiplantae</taxon>
        <taxon>Streptophyta</taxon>
        <taxon>Embryophyta</taxon>
        <taxon>Tracheophyta</taxon>
        <taxon>Spermatophyta</taxon>
        <taxon>Magnoliopsida</taxon>
        <taxon>eudicotyledons</taxon>
        <taxon>Gunneridae</taxon>
        <taxon>Pentapetalae</taxon>
        <taxon>rosids</taxon>
        <taxon>fabids</taxon>
        <taxon>Fabales</taxon>
        <taxon>Quillajaceae</taxon>
        <taxon>Quillaja</taxon>
    </lineage>
</organism>
<feature type="region of interest" description="Disordered" evidence="1">
    <location>
        <begin position="62"/>
        <end position="101"/>
    </location>
</feature>
<feature type="chain" id="PRO_5042070839" evidence="2">
    <location>
        <begin position="23"/>
        <end position="114"/>
    </location>
</feature>
<evidence type="ECO:0000313" key="3">
    <source>
        <dbReference type="EMBL" id="KAJ7974883.1"/>
    </source>
</evidence>
<dbReference type="EMBL" id="JARAOO010000003">
    <property type="protein sequence ID" value="KAJ7974883.1"/>
    <property type="molecule type" value="Genomic_DNA"/>
</dbReference>
<dbReference type="KEGG" id="qsa:O6P43_004884"/>
<keyword evidence="2" id="KW-0732">Signal</keyword>
<reference evidence="3" key="1">
    <citation type="journal article" date="2023" name="Science">
        <title>Elucidation of the pathway for biosynthesis of saponin adjuvants from the soapbark tree.</title>
        <authorList>
            <person name="Reed J."/>
            <person name="Orme A."/>
            <person name="El-Demerdash A."/>
            <person name="Owen C."/>
            <person name="Martin L.B.B."/>
            <person name="Misra R.C."/>
            <person name="Kikuchi S."/>
            <person name="Rejzek M."/>
            <person name="Martin A.C."/>
            <person name="Harkess A."/>
            <person name="Leebens-Mack J."/>
            <person name="Louveau T."/>
            <person name="Stephenson M.J."/>
            <person name="Osbourn A."/>
        </authorList>
    </citation>
    <scope>NUCLEOTIDE SEQUENCE</scope>
    <source>
        <strain evidence="3">S10</strain>
    </source>
</reference>
<name>A0AAD7Q4R9_QUISA</name>
<accession>A0AAD7Q4R9</accession>
<feature type="compositionally biased region" description="Gly residues" evidence="1">
    <location>
        <begin position="62"/>
        <end position="80"/>
    </location>
</feature>
<proteinExistence type="predicted"/>
<gene>
    <name evidence="3" type="ORF">O6P43_004884</name>
</gene>
<feature type="compositionally biased region" description="Polar residues" evidence="1">
    <location>
        <begin position="82"/>
        <end position="94"/>
    </location>
</feature>
<dbReference type="AlphaFoldDB" id="A0AAD7Q4R9"/>
<comment type="caution">
    <text evidence="3">The sequence shown here is derived from an EMBL/GenBank/DDBJ whole genome shotgun (WGS) entry which is preliminary data.</text>
</comment>
<keyword evidence="4" id="KW-1185">Reference proteome</keyword>